<sequence length="122" mass="13446">MDSQLTPEKNQNSISQQIPALLSDTISGTIAPTQRQNDLKAGIPQLQDAIIRETAIEKADRDVSAGKQVCYAALTGELSSEAWCEVPLSRRSFHRFSITIPQSPRNTCCSKASRNPPENSYR</sequence>
<dbReference type="AlphaFoldDB" id="A0A2K1IY54"/>
<keyword evidence="4" id="KW-1185">Reference proteome</keyword>
<reference evidence="2 4" key="2">
    <citation type="journal article" date="2018" name="Plant J.">
        <title>The Physcomitrella patens chromosome-scale assembly reveals moss genome structure and evolution.</title>
        <authorList>
            <person name="Lang D."/>
            <person name="Ullrich K.K."/>
            <person name="Murat F."/>
            <person name="Fuchs J."/>
            <person name="Jenkins J."/>
            <person name="Haas F.B."/>
            <person name="Piednoel M."/>
            <person name="Gundlach H."/>
            <person name="Van Bel M."/>
            <person name="Meyberg R."/>
            <person name="Vives C."/>
            <person name="Morata J."/>
            <person name="Symeonidi A."/>
            <person name="Hiss M."/>
            <person name="Muchero W."/>
            <person name="Kamisugi Y."/>
            <person name="Saleh O."/>
            <person name="Blanc G."/>
            <person name="Decker E.L."/>
            <person name="van Gessel N."/>
            <person name="Grimwood J."/>
            <person name="Hayes R.D."/>
            <person name="Graham S.W."/>
            <person name="Gunter L.E."/>
            <person name="McDaniel S.F."/>
            <person name="Hoernstein S.N.W."/>
            <person name="Larsson A."/>
            <person name="Li F.W."/>
            <person name="Perroud P.F."/>
            <person name="Phillips J."/>
            <person name="Ranjan P."/>
            <person name="Rokshar D.S."/>
            <person name="Rothfels C.J."/>
            <person name="Schneider L."/>
            <person name="Shu S."/>
            <person name="Stevenson D.W."/>
            <person name="Thummler F."/>
            <person name="Tillich M."/>
            <person name="Villarreal Aguilar J.C."/>
            <person name="Widiez T."/>
            <person name="Wong G.K."/>
            <person name="Wymore A."/>
            <person name="Zhang Y."/>
            <person name="Zimmer A.D."/>
            <person name="Quatrano R.S."/>
            <person name="Mayer K.F.X."/>
            <person name="Goodstein D."/>
            <person name="Casacuberta J.M."/>
            <person name="Vandepoele K."/>
            <person name="Reski R."/>
            <person name="Cuming A.C."/>
            <person name="Tuskan G.A."/>
            <person name="Maumus F."/>
            <person name="Salse J."/>
            <person name="Schmutz J."/>
            <person name="Rensing S.A."/>
        </authorList>
    </citation>
    <scope>NUCLEOTIDE SEQUENCE [LARGE SCALE GENOMIC DNA]</scope>
    <source>
        <strain evidence="3 4">cv. Gransden 2004</strain>
    </source>
</reference>
<dbReference type="InParanoid" id="A0A2K1IY54"/>
<organism evidence="2">
    <name type="scientific">Physcomitrium patens</name>
    <name type="common">Spreading-leaved earth moss</name>
    <name type="synonym">Physcomitrella patens</name>
    <dbReference type="NCBI Taxonomy" id="3218"/>
    <lineage>
        <taxon>Eukaryota</taxon>
        <taxon>Viridiplantae</taxon>
        <taxon>Streptophyta</taxon>
        <taxon>Embryophyta</taxon>
        <taxon>Bryophyta</taxon>
        <taxon>Bryophytina</taxon>
        <taxon>Bryopsida</taxon>
        <taxon>Funariidae</taxon>
        <taxon>Funariales</taxon>
        <taxon>Funariaceae</taxon>
        <taxon>Physcomitrium</taxon>
    </lineage>
</organism>
<name>A0A2K1IY54_PHYPA</name>
<evidence type="ECO:0000256" key="1">
    <source>
        <dbReference type="SAM" id="MobiDB-lite"/>
    </source>
</evidence>
<reference evidence="2 4" key="1">
    <citation type="journal article" date="2008" name="Science">
        <title>The Physcomitrella genome reveals evolutionary insights into the conquest of land by plants.</title>
        <authorList>
            <person name="Rensing S."/>
            <person name="Lang D."/>
            <person name="Zimmer A."/>
            <person name="Terry A."/>
            <person name="Salamov A."/>
            <person name="Shapiro H."/>
            <person name="Nishiyama T."/>
            <person name="Perroud P.-F."/>
            <person name="Lindquist E."/>
            <person name="Kamisugi Y."/>
            <person name="Tanahashi T."/>
            <person name="Sakakibara K."/>
            <person name="Fujita T."/>
            <person name="Oishi K."/>
            <person name="Shin-I T."/>
            <person name="Kuroki Y."/>
            <person name="Toyoda A."/>
            <person name="Suzuki Y."/>
            <person name="Hashimoto A."/>
            <person name="Yamaguchi K."/>
            <person name="Sugano A."/>
            <person name="Kohara Y."/>
            <person name="Fujiyama A."/>
            <person name="Anterola A."/>
            <person name="Aoki S."/>
            <person name="Ashton N."/>
            <person name="Barbazuk W.B."/>
            <person name="Barker E."/>
            <person name="Bennetzen J."/>
            <person name="Bezanilla M."/>
            <person name="Blankenship R."/>
            <person name="Cho S.H."/>
            <person name="Dutcher S."/>
            <person name="Estelle M."/>
            <person name="Fawcett J.A."/>
            <person name="Gundlach H."/>
            <person name="Hanada K."/>
            <person name="Heyl A."/>
            <person name="Hicks K.A."/>
            <person name="Hugh J."/>
            <person name="Lohr M."/>
            <person name="Mayer K."/>
            <person name="Melkozernov A."/>
            <person name="Murata T."/>
            <person name="Nelson D."/>
            <person name="Pils B."/>
            <person name="Prigge M."/>
            <person name="Reiss B."/>
            <person name="Renner T."/>
            <person name="Rombauts S."/>
            <person name="Rushton P."/>
            <person name="Sanderfoot A."/>
            <person name="Schween G."/>
            <person name="Shiu S.-H."/>
            <person name="Stueber K."/>
            <person name="Theodoulou F.L."/>
            <person name="Tu H."/>
            <person name="Van de Peer Y."/>
            <person name="Verrier P.J."/>
            <person name="Waters E."/>
            <person name="Wood A."/>
            <person name="Yang L."/>
            <person name="Cove D."/>
            <person name="Cuming A."/>
            <person name="Hasebe M."/>
            <person name="Lucas S."/>
            <person name="Mishler D.B."/>
            <person name="Reski R."/>
            <person name="Grigoriev I."/>
            <person name="Quatrano R.S."/>
            <person name="Boore J.L."/>
        </authorList>
    </citation>
    <scope>NUCLEOTIDE SEQUENCE [LARGE SCALE GENOMIC DNA]</scope>
    <source>
        <strain evidence="3 4">cv. Gransden 2004</strain>
    </source>
</reference>
<dbReference type="PaxDb" id="3218-PP1S272_50V6.1"/>
<accession>A0A2K1IY54</accession>
<reference evidence="3" key="3">
    <citation type="submission" date="2020-12" db="UniProtKB">
        <authorList>
            <consortium name="EnsemblPlants"/>
        </authorList>
    </citation>
    <scope>IDENTIFICATION</scope>
</reference>
<dbReference type="Gramene" id="Pp3c19_11810V3.2">
    <property type="protein sequence ID" value="Pp3c19_11810V3.2"/>
    <property type="gene ID" value="Pp3c19_11810"/>
</dbReference>
<dbReference type="EMBL" id="ABEU02000019">
    <property type="protein sequence ID" value="PNR34203.1"/>
    <property type="molecule type" value="Genomic_DNA"/>
</dbReference>
<dbReference type="Proteomes" id="UP000006727">
    <property type="component" value="Chromosome 19"/>
</dbReference>
<evidence type="ECO:0000313" key="2">
    <source>
        <dbReference type="EMBL" id="PNR34203.1"/>
    </source>
</evidence>
<feature type="region of interest" description="Disordered" evidence="1">
    <location>
        <begin position="101"/>
        <end position="122"/>
    </location>
</feature>
<evidence type="ECO:0000313" key="4">
    <source>
        <dbReference type="Proteomes" id="UP000006727"/>
    </source>
</evidence>
<protein>
    <submittedName>
        <fullName evidence="2 3">Uncharacterized protein</fullName>
    </submittedName>
</protein>
<dbReference type="Gramene" id="Pp3c19_11810V3.1">
    <property type="protein sequence ID" value="Pp3c19_11810V3.1"/>
    <property type="gene ID" value="Pp3c19_11810"/>
</dbReference>
<proteinExistence type="predicted"/>
<dbReference type="EnsemblPlants" id="Pp3c19_11810V3.2">
    <property type="protein sequence ID" value="Pp3c19_11810V3.2"/>
    <property type="gene ID" value="Pp3c19_11810"/>
</dbReference>
<evidence type="ECO:0000313" key="3">
    <source>
        <dbReference type="EnsemblPlants" id="Pp3c19_11810V3.1"/>
    </source>
</evidence>
<gene>
    <name evidence="2" type="ORF">PHYPA_024020</name>
</gene>
<dbReference type="EnsemblPlants" id="Pp3c19_11810V3.1">
    <property type="protein sequence ID" value="Pp3c19_11810V3.1"/>
    <property type="gene ID" value="Pp3c19_11810"/>
</dbReference>